<dbReference type="CDD" id="cd00496">
    <property type="entry name" value="PheRS_alpha_core"/>
    <property type="match status" value="1"/>
</dbReference>
<evidence type="ECO:0000313" key="17">
    <source>
        <dbReference type="EMBL" id="OWP02386.1"/>
    </source>
</evidence>
<keyword evidence="10" id="KW-0030">Aminoacyl-tRNA synthetase</keyword>
<comment type="catalytic activity">
    <reaction evidence="12">
        <text>tRNA(Phe) + L-phenylalanine + ATP = L-phenylalanyl-tRNA(Phe) + AMP + diphosphate + H(+)</text>
        <dbReference type="Rhea" id="RHEA:19413"/>
        <dbReference type="Rhea" id="RHEA-COMP:9668"/>
        <dbReference type="Rhea" id="RHEA-COMP:9699"/>
        <dbReference type="ChEBI" id="CHEBI:15378"/>
        <dbReference type="ChEBI" id="CHEBI:30616"/>
        <dbReference type="ChEBI" id="CHEBI:33019"/>
        <dbReference type="ChEBI" id="CHEBI:58095"/>
        <dbReference type="ChEBI" id="CHEBI:78442"/>
        <dbReference type="ChEBI" id="CHEBI:78531"/>
        <dbReference type="ChEBI" id="CHEBI:456215"/>
        <dbReference type="EC" id="6.1.1.20"/>
    </reaction>
</comment>
<dbReference type="Gene3D" id="3.30.930.10">
    <property type="entry name" value="Bira Bifunctional Protein, Domain 2"/>
    <property type="match status" value="1"/>
</dbReference>
<evidence type="ECO:0000256" key="9">
    <source>
        <dbReference type="ARBA" id="ARBA00023128"/>
    </source>
</evidence>
<protein>
    <recommendedName>
        <fullName evidence="14">Phenylalanine--tRNA ligase, mitochondrial</fullName>
        <ecNumber evidence="3">6.1.1.20</ecNumber>
    </recommendedName>
    <alternativeName>
        <fullName evidence="11">Phenylalanyl-tRNA synthetase</fullName>
    </alternativeName>
</protein>
<dbReference type="GO" id="GO:0004826">
    <property type="term" value="F:phenylalanine-tRNA ligase activity"/>
    <property type="evidence" value="ECO:0007669"/>
    <property type="project" value="UniProtKB-EC"/>
</dbReference>
<dbReference type="NCBIfam" id="TIGR00469">
    <property type="entry name" value="pheS_mito"/>
    <property type="match status" value="1"/>
</dbReference>
<dbReference type="FunFam" id="3.30.930.10:FF:000053">
    <property type="entry name" value="Phenylalanyl-tRNA synthetase mitochondrial"/>
    <property type="match status" value="1"/>
</dbReference>
<dbReference type="InParanoid" id="A0A218Z591"/>
<proteinExistence type="inferred from homology"/>
<dbReference type="PROSITE" id="PS51447">
    <property type="entry name" value="FDX_ACB"/>
    <property type="match status" value="1"/>
</dbReference>
<comment type="function">
    <text evidence="13">Is responsible for the charging of tRNA(Phe) with phenylalanine in mitochondrial translation.</text>
</comment>
<evidence type="ECO:0000256" key="13">
    <source>
        <dbReference type="ARBA" id="ARBA00057761"/>
    </source>
</evidence>
<feature type="domain" description="Aminoacyl-transfer RNA synthetases class-II family profile" evidence="15">
    <location>
        <begin position="151"/>
        <end position="379"/>
    </location>
</feature>
<accession>A0A218Z591</accession>
<dbReference type="Gene3D" id="3.30.70.380">
    <property type="entry name" value="Ferrodoxin-fold anticodon-binding domain"/>
    <property type="match status" value="1"/>
</dbReference>
<evidence type="ECO:0000256" key="8">
    <source>
        <dbReference type="ARBA" id="ARBA00022946"/>
    </source>
</evidence>
<dbReference type="Pfam" id="PF01409">
    <property type="entry name" value="tRNA-synt_2d"/>
    <property type="match status" value="2"/>
</dbReference>
<dbReference type="AlphaFoldDB" id="A0A218Z591"/>
<evidence type="ECO:0000256" key="1">
    <source>
        <dbReference type="ARBA" id="ARBA00004305"/>
    </source>
</evidence>
<keyword evidence="9" id="KW-0496">Mitochondrion</keyword>
<dbReference type="EC" id="6.1.1.20" evidence="3"/>
<dbReference type="Proteomes" id="UP000242519">
    <property type="component" value="Unassembled WGS sequence"/>
</dbReference>
<dbReference type="STRING" id="503106.A0A218Z591"/>
<keyword evidence="6" id="KW-0067">ATP-binding</keyword>
<dbReference type="SMART" id="SM00896">
    <property type="entry name" value="FDX-ACB"/>
    <property type="match status" value="1"/>
</dbReference>
<evidence type="ECO:0000256" key="6">
    <source>
        <dbReference type="ARBA" id="ARBA00022840"/>
    </source>
</evidence>
<dbReference type="InterPro" id="IPR006195">
    <property type="entry name" value="aa-tRNA-synth_II"/>
</dbReference>
<dbReference type="PANTHER" id="PTHR11538">
    <property type="entry name" value="PHENYLALANYL-TRNA SYNTHETASE"/>
    <property type="match status" value="1"/>
</dbReference>
<evidence type="ECO:0000256" key="11">
    <source>
        <dbReference type="ARBA" id="ARBA00031194"/>
    </source>
</evidence>
<name>A0A218Z591_9HELO</name>
<evidence type="ECO:0000259" key="15">
    <source>
        <dbReference type="PROSITE" id="PS50862"/>
    </source>
</evidence>
<dbReference type="InterPro" id="IPR002319">
    <property type="entry name" value="Phenylalanyl-tRNA_Synthase"/>
</dbReference>
<dbReference type="InterPro" id="IPR004530">
    <property type="entry name" value="Phe-tRNA-synth_IIc_mito"/>
</dbReference>
<evidence type="ECO:0000256" key="2">
    <source>
        <dbReference type="ARBA" id="ARBA00008226"/>
    </source>
</evidence>
<evidence type="ECO:0000313" key="18">
    <source>
        <dbReference type="Proteomes" id="UP000242519"/>
    </source>
</evidence>
<evidence type="ECO:0000256" key="7">
    <source>
        <dbReference type="ARBA" id="ARBA00022917"/>
    </source>
</evidence>
<organism evidence="17 18">
    <name type="scientific">Diplocarpon coronariae</name>
    <dbReference type="NCBI Taxonomy" id="2795749"/>
    <lineage>
        <taxon>Eukaryota</taxon>
        <taxon>Fungi</taxon>
        <taxon>Dikarya</taxon>
        <taxon>Ascomycota</taxon>
        <taxon>Pezizomycotina</taxon>
        <taxon>Leotiomycetes</taxon>
        <taxon>Helotiales</taxon>
        <taxon>Drepanopezizaceae</taxon>
        <taxon>Diplocarpon</taxon>
    </lineage>
</organism>
<dbReference type="GO" id="GO:0005524">
    <property type="term" value="F:ATP binding"/>
    <property type="evidence" value="ECO:0007669"/>
    <property type="project" value="UniProtKB-KW"/>
</dbReference>
<comment type="subcellular location">
    <subcellularLocation>
        <location evidence="1">Mitochondrion matrix</location>
    </subcellularLocation>
</comment>
<gene>
    <name evidence="17" type="ORF">B2J93_3174</name>
</gene>
<dbReference type="FunFam" id="3.30.70.380:FF:000002">
    <property type="entry name" value="phenylalanine--tRNA ligase, mitochondrial"/>
    <property type="match status" value="1"/>
</dbReference>
<sequence length="483" mass="55019">MRLLVRRKGISSGNGTVFLLVGLANAISRRIGSCTHCRHNSSAPKPATIDLLGRVYPKDQWYNLPDNIRNSLSRRLHVQVDHPISLTRSIIESKYPSPAYKYYNTFSPVVTTHQNFDSLGFPLDHPGRSKTDTYYVNEKTVLRTHTSAHQADVFRANESEGYLISADVYRRDAIDKSHYPIFHQMEGARMWDRRKVPDGDIAAAVWKDITALPTHEMRVEDPNPSTHPERNPLQKDHSIGEAEAIAAHLKRSLELMVVEIFSRAKKAALATDPAFVDEPLKVRWIEAYFPFTSPSWELEIFWQGDWLEVLGCGVVKQDILANADVPDQLGWAFGIGLERIAMLLFEIPDIRLFWSKDERFLGQFRGLSENLDNLKRFAPFSKHPVCYKDVAFWLRSSSSTAGGNTTVCFHENDVMEIVRGIAGDVVEDVQLTDEFVHPKTGRKSMCYRINYRSLERTLTNEEANAVHAQVQEELVERLGVELR</sequence>
<keyword evidence="7" id="KW-0648">Protein biosynthesis</keyword>
<evidence type="ECO:0000256" key="4">
    <source>
        <dbReference type="ARBA" id="ARBA00022598"/>
    </source>
</evidence>
<evidence type="ECO:0000256" key="14">
    <source>
        <dbReference type="ARBA" id="ARBA00073229"/>
    </source>
</evidence>
<evidence type="ECO:0000256" key="5">
    <source>
        <dbReference type="ARBA" id="ARBA00022741"/>
    </source>
</evidence>
<dbReference type="InterPro" id="IPR036690">
    <property type="entry name" value="Fdx_antiC-bd_sf"/>
</dbReference>
<feature type="domain" description="FDX-ACB" evidence="16">
    <location>
        <begin position="381"/>
        <end position="483"/>
    </location>
</feature>
<evidence type="ECO:0000256" key="10">
    <source>
        <dbReference type="ARBA" id="ARBA00023146"/>
    </source>
</evidence>
<evidence type="ECO:0000256" key="3">
    <source>
        <dbReference type="ARBA" id="ARBA00012814"/>
    </source>
</evidence>
<dbReference type="InterPro" id="IPR045864">
    <property type="entry name" value="aa-tRNA-synth_II/BPL/LPL"/>
</dbReference>
<dbReference type="FunCoup" id="A0A218Z591">
    <property type="interactions" value="729"/>
</dbReference>
<dbReference type="SUPFAM" id="SSF54991">
    <property type="entry name" value="Anticodon-binding domain of PheRS"/>
    <property type="match status" value="1"/>
</dbReference>
<dbReference type="EMBL" id="MZNU01000236">
    <property type="protein sequence ID" value="OWP02386.1"/>
    <property type="molecule type" value="Genomic_DNA"/>
</dbReference>
<dbReference type="PROSITE" id="PS50862">
    <property type="entry name" value="AA_TRNA_LIGASE_II"/>
    <property type="match status" value="1"/>
</dbReference>
<dbReference type="OrthoDB" id="4457at2759"/>
<keyword evidence="18" id="KW-1185">Reference proteome</keyword>
<dbReference type="Pfam" id="PF03147">
    <property type="entry name" value="FDX-ACB"/>
    <property type="match status" value="1"/>
</dbReference>
<dbReference type="SUPFAM" id="SSF55681">
    <property type="entry name" value="Class II aaRS and biotin synthetases"/>
    <property type="match status" value="1"/>
</dbReference>
<keyword evidence="5" id="KW-0547">Nucleotide-binding</keyword>
<dbReference type="GO" id="GO:0005759">
    <property type="term" value="C:mitochondrial matrix"/>
    <property type="evidence" value="ECO:0007669"/>
    <property type="project" value="UniProtKB-SubCell"/>
</dbReference>
<evidence type="ECO:0000259" key="16">
    <source>
        <dbReference type="PROSITE" id="PS51447"/>
    </source>
</evidence>
<dbReference type="PANTHER" id="PTHR11538:SF41">
    <property type="entry name" value="PHENYLALANINE--TRNA LIGASE, MITOCHONDRIAL"/>
    <property type="match status" value="1"/>
</dbReference>
<dbReference type="GO" id="GO:0006432">
    <property type="term" value="P:phenylalanyl-tRNA aminoacylation"/>
    <property type="evidence" value="ECO:0007669"/>
    <property type="project" value="InterPro"/>
</dbReference>
<comment type="caution">
    <text evidence="17">The sequence shown here is derived from an EMBL/GenBank/DDBJ whole genome shotgun (WGS) entry which is preliminary data.</text>
</comment>
<keyword evidence="8" id="KW-0809">Transit peptide</keyword>
<comment type="similarity">
    <text evidence="2">Belongs to the class-II aminoacyl-tRNA synthetase family.</text>
</comment>
<keyword evidence="4" id="KW-0436">Ligase</keyword>
<dbReference type="InterPro" id="IPR005121">
    <property type="entry name" value="Fdx_antiC-bd"/>
</dbReference>
<dbReference type="GO" id="GO:0000049">
    <property type="term" value="F:tRNA binding"/>
    <property type="evidence" value="ECO:0007669"/>
    <property type="project" value="InterPro"/>
</dbReference>
<reference evidence="17 18" key="1">
    <citation type="submission" date="2017-04" db="EMBL/GenBank/DDBJ databases">
        <title>Draft genome sequence of Marssonina coronaria NL1: causal agent of apple blotch.</title>
        <authorList>
            <person name="Cheng Q."/>
        </authorList>
    </citation>
    <scope>NUCLEOTIDE SEQUENCE [LARGE SCALE GENOMIC DNA]</scope>
    <source>
        <strain evidence="17 18">NL1</strain>
    </source>
</reference>
<evidence type="ECO:0000256" key="12">
    <source>
        <dbReference type="ARBA" id="ARBA00049255"/>
    </source>
</evidence>